<name>A0A2P7YSJ4_9ASCO</name>
<accession>A0A2P7YSJ4</accession>
<evidence type="ECO:0000313" key="3">
    <source>
        <dbReference type="Proteomes" id="UP000241107"/>
    </source>
</evidence>
<dbReference type="VEuPathDB" id="FungiDB:C7M61_002240"/>
<feature type="compositionally biased region" description="Low complexity" evidence="1">
    <location>
        <begin position="123"/>
        <end position="135"/>
    </location>
</feature>
<evidence type="ECO:0000313" key="2">
    <source>
        <dbReference type="EMBL" id="PSK38934.1"/>
    </source>
</evidence>
<dbReference type="GeneID" id="36565629"/>
<dbReference type="RefSeq" id="XP_024714120.1">
    <property type="nucleotide sequence ID" value="XM_024857621.1"/>
</dbReference>
<gene>
    <name evidence="2" type="ORF">C7M61_002240</name>
</gene>
<dbReference type="AlphaFoldDB" id="A0A2P7YSJ4"/>
<feature type="compositionally biased region" description="Gly residues" evidence="1">
    <location>
        <begin position="215"/>
        <end position="224"/>
    </location>
</feature>
<organism evidence="2 3">
    <name type="scientific">Candidozyma pseudohaemuli</name>
    <dbReference type="NCBI Taxonomy" id="418784"/>
    <lineage>
        <taxon>Eukaryota</taxon>
        <taxon>Fungi</taxon>
        <taxon>Dikarya</taxon>
        <taxon>Ascomycota</taxon>
        <taxon>Saccharomycotina</taxon>
        <taxon>Pichiomycetes</taxon>
        <taxon>Metschnikowiaceae</taxon>
        <taxon>Candidozyma</taxon>
    </lineage>
</organism>
<feature type="region of interest" description="Disordered" evidence="1">
    <location>
        <begin position="120"/>
        <end position="238"/>
    </location>
</feature>
<dbReference type="Proteomes" id="UP000241107">
    <property type="component" value="Unassembled WGS sequence"/>
</dbReference>
<feature type="compositionally biased region" description="Gly residues" evidence="1">
    <location>
        <begin position="136"/>
        <end position="189"/>
    </location>
</feature>
<keyword evidence="3" id="KW-1185">Reference proteome</keyword>
<comment type="caution">
    <text evidence="2">The sequence shown here is derived from an EMBL/GenBank/DDBJ whole genome shotgun (WGS) entry which is preliminary data.</text>
</comment>
<feature type="compositionally biased region" description="Low complexity" evidence="1">
    <location>
        <begin position="225"/>
        <end position="235"/>
    </location>
</feature>
<dbReference type="EMBL" id="PYFQ01000004">
    <property type="protein sequence ID" value="PSK38934.1"/>
    <property type="molecule type" value="Genomic_DNA"/>
</dbReference>
<evidence type="ECO:0000256" key="1">
    <source>
        <dbReference type="SAM" id="MobiDB-lite"/>
    </source>
</evidence>
<feature type="compositionally biased region" description="Low complexity" evidence="1">
    <location>
        <begin position="190"/>
        <end position="214"/>
    </location>
</feature>
<proteinExistence type="predicted"/>
<reference evidence="2 3" key="1">
    <citation type="submission" date="2018-03" db="EMBL/GenBank/DDBJ databases">
        <title>Candida pseudohaemulonii genome assembly and annotation.</title>
        <authorList>
            <person name="Munoz J.F."/>
            <person name="Gade L.G."/>
            <person name="Chow N.A."/>
            <person name="Litvintseva A.P."/>
            <person name="Loparev V.N."/>
            <person name="Cuomo C.A."/>
        </authorList>
    </citation>
    <scope>NUCLEOTIDE SEQUENCE [LARGE SCALE GENOMIC DNA]</scope>
    <source>
        <strain evidence="2 3">B12108</strain>
    </source>
</reference>
<protein>
    <submittedName>
        <fullName evidence="2">Uncharacterized protein</fullName>
    </submittedName>
</protein>
<sequence length="252" mass="23340">MLALFLAAPALAAAPYRRANYDEEYSSIVAQMGTFSGGGGYDNTDLSYLTQDGDAIYQSVLNEWSDSSFYIPTGAAASSALAAALSILGNSDLMQSYGDYSSLADFSTLGLGTESDTYGVTEAESGSAGTATASGSRGGSGGSGSGSGGASETGSRGGSGGSGGSDASGSGSGSGSATRTGGGSGGSGSGSDSASGSGSGTRSGSAAGNTSGSSSGSGGSGSGSKSGSTGNGASAPYFGAGGLVAVAAIALL</sequence>